<dbReference type="InterPro" id="IPR039974">
    <property type="entry name" value="Splicing_factor_SLU7"/>
</dbReference>
<feature type="region of interest" description="Disordered" evidence="8">
    <location>
        <begin position="265"/>
        <end position="288"/>
    </location>
</feature>
<feature type="domain" description="Pre-mRNA-splicing factor SLU7" evidence="9">
    <location>
        <begin position="76"/>
        <end position="288"/>
    </location>
</feature>
<dbReference type="PANTHER" id="PTHR12942">
    <property type="entry name" value="STEP II SPLICING FACTOR SLU7"/>
    <property type="match status" value="1"/>
</dbReference>
<comment type="subunit">
    <text evidence="7">Associated with the spliceosome.</text>
</comment>
<dbReference type="InterPro" id="IPR021715">
    <property type="entry name" value="Slu7_dom"/>
</dbReference>
<evidence type="ECO:0000256" key="2">
    <source>
        <dbReference type="ARBA" id="ARBA00007203"/>
    </source>
</evidence>
<comment type="caution">
    <text evidence="10">The sequence shown here is derived from an EMBL/GenBank/DDBJ whole genome shotgun (WGS) entry which is preliminary data.</text>
</comment>
<dbReference type="GO" id="GO:0030628">
    <property type="term" value="F:pre-mRNA 3'-splice site binding"/>
    <property type="evidence" value="ECO:0007669"/>
    <property type="project" value="UniProtKB-UniRule"/>
</dbReference>
<dbReference type="GO" id="GO:0000398">
    <property type="term" value="P:mRNA splicing, via spliceosome"/>
    <property type="evidence" value="ECO:0007669"/>
    <property type="project" value="UniProtKB-UniRule"/>
</dbReference>
<keyword evidence="3 7" id="KW-0507">mRNA processing</keyword>
<evidence type="ECO:0000256" key="8">
    <source>
        <dbReference type="SAM" id="MobiDB-lite"/>
    </source>
</evidence>
<dbReference type="OrthoDB" id="249612at2759"/>
<proteinExistence type="inferred from homology"/>
<sequence length="288" mass="33233">MSDNQYIPKYISKTPWYHKTGKLTEDLEGKEDTSDLSHQYKNPNVKEDHSIPKSGTGVLDEFVKTKDNIEIKKVEDWDSKRDRWHGFDISEWDKVAQNWETIKKNSGTKKSKQVSHGGSQNKEGDDLDEDGSDDTDYELELTELGLERKDLKSKLKEDPLEKVLRDRQDVPSYILNITSQSKLTYDPENKNISNDQSEFVRSAKVGINADIAKLQNFAWEQNETSEKLQKRQKLEERLNGVEGSGVEVDLDLNLAANPTAMLLKSRKEDKELQKSRDLKRQKLNERYG</sequence>
<dbReference type="PANTHER" id="PTHR12942:SF2">
    <property type="entry name" value="PRE-MRNA-SPLICING FACTOR SLU7"/>
    <property type="match status" value="1"/>
</dbReference>
<dbReference type="Proteomes" id="UP000837801">
    <property type="component" value="Unassembled WGS sequence"/>
</dbReference>
<dbReference type="GO" id="GO:0005681">
    <property type="term" value="C:spliceosomal complex"/>
    <property type="evidence" value="ECO:0007669"/>
    <property type="project" value="UniProtKB-UniRule"/>
</dbReference>
<keyword evidence="5 7" id="KW-0508">mRNA splicing</keyword>
<organism evidence="10 11">
    <name type="scientific">[Candida] railenensis</name>
    <dbReference type="NCBI Taxonomy" id="45579"/>
    <lineage>
        <taxon>Eukaryota</taxon>
        <taxon>Fungi</taxon>
        <taxon>Dikarya</taxon>
        <taxon>Ascomycota</taxon>
        <taxon>Saccharomycotina</taxon>
        <taxon>Pichiomycetes</taxon>
        <taxon>Debaryomycetaceae</taxon>
        <taxon>Kurtzmaniella</taxon>
    </lineage>
</organism>
<evidence type="ECO:0000313" key="11">
    <source>
        <dbReference type="Proteomes" id="UP000837801"/>
    </source>
</evidence>
<gene>
    <name evidence="10" type="ORF">CLIB1423_01S11914</name>
</gene>
<reference evidence="10" key="1">
    <citation type="submission" date="2022-03" db="EMBL/GenBank/DDBJ databases">
        <authorList>
            <person name="Legras J.-L."/>
            <person name="Devillers H."/>
            <person name="Grondin C."/>
        </authorList>
    </citation>
    <scope>NUCLEOTIDE SEQUENCE</scope>
    <source>
        <strain evidence="10">CLIB 1423</strain>
    </source>
</reference>
<name>A0A9P0VVQ9_9ASCO</name>
<accession>A0A9P0VVQ9</accession>
<keyword evidence="6 7" id="KW-0539">Nucleus</keyword>
<evidence type="ECO:0000256" key="4">
    <source>
        <dbReference type="ARBA" id="ARBA00022728"/>
    </source>
</evidence>
<keyword evidence="11" id="KW-1185">Reference proteome</keyword>
<evidence type="ECO:0000313" key="10">
    <source>
        <dbReference type="EMBL" id="CAH2350518.1"/>
    </source>
</evidence>
<comment type="function">
    <text evidence="7">Involved in pre-mRNA splicing.</text>
</comment>
<keyword evidence="4 7" id="KW-0747">Spliceosome</keyword>
<dbReference type="Pfam" id="PF11708">
    <property type="entry name" value="Slu7"/>
    <property type="match status" value="1"/>
</dbReference>
<evidence type="ECO:0000256" key="7">
    <source>
        <dbReference type="RuleBase" id="RU367071"/>
    </source>
</evidence>
<dbReference type="AlphaFoldDB" id="A0A9P0VVQ9"/>
<dbReference type="EMBL" id="CAKXYY010000001">
    <property type="protein sequence ID" value="CAH2350518.1"/>
    <property type="molecule type" value="Genomic_DNA"/>
</dbReference>
<evidence type="ECO:0000256" key="1">
    <source>
        <dbReference type="ARBA" id="ARBA00004123"/>
    </source>
</evidence>
<evidence type="ECO:0000256" key="6">
    <source>
        <dbReference type="ARBA" id="ARBA00023242"/>
    </source>
</evidence>
<feature type="region of interest" description="Disordered" evidence="8">
    <location>
        <begin position="103"/>
        <end position="138"/>
    </location>
</feature>
<feature type="compositionally biased region" description="Acidic residues" evidence="8">
    <location>
        <begin position="125"/>
        <end position="138"/>
    </location>
</feature>
<comment type="subcellular location">
    <subcellularLocation>
        <location evidence="1 7">Nucleus</location>
    </subcellularLocation>
</comment>
<comment type="similarity">
    <text evidence="2 7">Belongs to the SLU7 family.</text>
</comment>
<feature type="region of interest" description="Disordered" evidence="8">
    <location>
        <begin position="27"/>
        <end position="56"/>
    </location>
</feature>
<evidence type="ECO:0000256" key="3">
    <source>
        <dbReference type="ARBA" id="ARBA00022664"/>
    </source>
</evidence>
<protein>
    <recommendedName>
        <fullName evidence="7">Pre-mRNA-splicing factor SLU7</fullName>
    </recommendedName>
</protein>
<evidence type="ECO:0000256" key="5">
    <source>
        <dbReference type="ARBA" id="ARBA00023187"/>
    </source>
</evidence>
<evidence type="ECO:0000259" key="9">
    <source>
        <dbReference type="Pfam" id="PF11708"/>
    </source>
</evidence>